<dbReference type="eggNOG" id="COG3297">
    <property type="taxonomic scope" value="Bacteria"/>
</dbReference>
<protein>
    <submittedName>
        <fullName evidence="13">General secretion pathway protein L</fullName>
    </submittedName>
</protein>
<keyword evidence="3" id="KW-0813">Transport</keyword>
<dbReference type="InterPro" id="IPR007812">
    <property type="entry name" value="T2SS_protein-GspL"/>
</dbReference>
<evidence type="ECO:0000256" key="9">
    <source>
        <dbReference type="ARBA" id="ARBA00023136"/>
    </source>
</evidence>
<keyword evidence="7" id="KW-0653">Protein transport</keyword>
<dbReference type="InterPro" id="IPR025691">
    <property type="entry name" value="GspL_pp_dom"/>
</dbReference>
<evidence type="ECO:0000259" key="11">
    <source>
        <dbReference type="Pfam" id="PF05134"/>
    </source>
</evidence>
<keyword evidence="6 10" id="KW-0812">Transmembrane</keyword>
<dbReference type="Pfam" id="PF12693">
    <property type="entry name" value="GspL_C"/>
    <property type="match status" value="1"/>
</dbReference>
<dbReference type="GO" id="GO:0015628">
    <property type="term" value="P:protein secretion by the type II secretion system"/>
    <property type="evidence" value="ECO:0007669"/>
    <property type="project" value="InterPro"/>
</dbReference>
<keyword evidence="4" id="KW-1003">Cell membrane</keyword>
<evidence type="ECO:0000256" key="7">
    <source>
        <dbReference type="ARBA" id="ARBA00022927"/>
    </source>
</evidence>
<feature type="transmembrane region" description="Helical" evidence="10">
    <location>
        <begin position="263"/>
        <end position="287"/>
    </location>
</feature>
<evidence type="ECO:0000256" key="10">
    <source>
        <dbReference type="SAM" id="Phobius"/>
    </source>
</evidence>
<gene>
    <name evidence="13" type="ORF">HMPREF0551_1155</name>
</gene>
<evidence type="ECO:0000313" key="13">
    <source>
        <dbReference type="EMBL" id="EFV95197.1"/>
    </source>
</evidence>
<keyword evidence="9 10" id="KW-0472">Membrane</keyword>
<evidence type="ECO:0000259" key="12">
    <source>
        <dbReference type="Pfam" id="PF12693"/>
    </source>
</evidence>
<comment type="similarity">
    <text evidence="2">Belongs to the GSP L family.</text>
</comment>
<proteinExistence type="inferred from homology"/>
<evidence type="ECO:0000256" key="8">
    <source>
        <dbReference type="ARBA" id="ARBA00022989"/>
    </source>
</evidence>
<dbReference type="AlphaFoldDB" id="E7RWU3"/>
<evidence type="ECO:0000313" key="14">
    <source>
        <dbReference type="Proteomes" id="UP000011021"/>
    </source>
</evidence>
<evidence type="ECO:0000256" key="5">
    <source>
        <dbReference type="ARBA" id="ARBA00022519"/>
    </source>
</evidence>
<organism evidence="13 14">
    <name type="scientific">Lautropia mirabilis ATCC 51599</name>
    <dbReference type="NCBI Taxonomy" id="887898"/>
    <lineage>
        <taxon>Bacteria</taxon>
        <taxon>Pseudomonadati</taxon>
        <taxon>Pseudomonadota</taxon>
        <taxon>Betaproteobacteria</taxon>
        <taxon>Burkholderiales</taxon>
        <taxon>Burkholderiaceae</taxon>
        <taxon>Lautropia</taxon>
    </lineage>
</organism>
<dbReference type="Proteomes" id="UP000011021">
    <property type="component" value="Unassembled WGS sequence"/>
</dbReference>
<feature type="domain" description="GspL cytoplasmic actin-ATPase-like" evidence="11">
    <location>
        <begin position="43"/>
        <end position="174"/>
    </location>
</feature>
<evidence type="ECO:0000256" key="6">
    <source>
        <dbReference type="ARBA" id="ARBA00022692"/>
    </source>
</evidence>
<keyword evidence="5" id="KW-0997">Cell inner membrane</keyword>
<keyword evidence="8 10" id="KW-1133">Transmembrane helix</keyword>
<reference evidence="13 14" key="1">
    <citation type="submission" date="2010-12" db="EMBL/GenBank/DDBJ databases">
        <authorList>
            <person name="Muzny D."/>
            <person name="Qin X."/>
            <person name="Deng J."/>
            <person name="Jiang H."/>
            <person name="Liu Y."/>
            <person name="Qu J."/>
            <person name="Song X.-Z."/>
            <person name="Zhang L."/>
            <person name="Thornton R."/>
            <person name="Coyle M."/>
            <person name="Francisco L."/>
            <person name="Jackson L."/>
            <person name="Javaid M."/>
            <person name="Korchina V."/>
            <person name="Kovar C."/>
            <person name="Mata R."/>
            <person name="Mathew T."/>
            <person name="Ngo R."/>
            <person name="Nguyen L."/>
            <person name="Nguyen N."/>
            <person name="Okwuonu G."/>
            <person name="Ongeri F."/>
            <person name="Pham C."/>
            <person name="Simmons D."/>
            <person name="Wilczek-Boney K."/>
            <person name="Hale W."/>
            <person name="Jakkamsetti A."/>
            <person name="Pham P."/>
            <person name="Ruth R."/>
            <person name="San Lucas F."/>
            <person name="Warren J."/>
            <person name="Zhang J."/>
            <person name="Zhao Z."/>
            <person name="Zhou C."/>
            <person name="Zhu D."/>
            <person name="Lee S."/>
            <person name="Bess C."/>
            <person name="Blankenburg K."/>
            <person name="Forbes L."/>
            <person name="Fu Q."/>
            <person name="Gubbala S."/>
            <person name="Hirani K."/>
            <person name="Jayaseelan J.C."/>
            <person name="Lara F."/>
            <person name="Munidasa M."/>
            <person name="Palculict T."/>
            <person name="Patil S."/>
            <person name="Pu L.-L."/>
            <person name="Saada N."/>
            <person name="Tang L."/>
            <person name="Weissenberger G."/>
            <person name="Zhu Y."/>
            <person name="Hemphill L."/>
            <person name="Shang Y."/>
            <person name="Youmans B."/>
            <person name="Ayvaz T."/>
            <person name="Ross M."/>
            <person name="Santibanez J."/>
            <person name="Aqrawi P."/>
            <person name="Gross S."/>
            <person name="Joshi V."/>
            <person name="Fowler G."/>
            <person name="Nazareth L."/>
            <person name="Reid J."/>
            <person name="Worley K."/>
            <person name="Petrosino J."/>
            <person name="Highlander S."/>
            <person name="Gibbs R."/>
        </authorList>
    </citation>
    <scope>NUCLEOTIDE SEQUENCE [LARGE SCALE GENOMIC DNA]</scope>
    <source>
        <strain evidence="13 14">ATCC 51599</strain>
    </source>
</reference>
<dbReference type="InterPro" id="IPR024230">
    <property type="entry name" value="GspL_cyto_dom"/>
</dbReference>
<accession>E7RWU3</accession>
<dbReference type="HOGENOM" id="CLU_577064_0_0_4"/>
<feature type="domain" description="GspL periplasmic" evidence="12">
    <location>
        <begin position="261"/>
        <end position="395"/>
    </location>
</feature>
<dbReference type="EMBL" id="AEQP01000004">
    <property type="protein sequence ID" value="EFV95197.1"/>
    <property type="molecule type" value="Genomic_DNA"/>
</dbReference>
<dbReference type="Pfam" id="PF05134">
    <property type="entry name" value="T2SSL"/>
    <property type="match status" value="1"/>
</dbReference>
<evidence type="ECO:0000256" key="3">
    <source>
        <dbReference type="ARBA" id="ARBA00022448"/>
    </source>
</evidence>
<evidence type="ECO:0000256" key="4">
    <source>
        <dbReference type="ARBA" id="ARBA00022475"/>
    </source>
</evidence>
<dbReference type="CDD" id="cd24017">
    <property type="entry name" value="ASKHA_T2SSL_N"/>
    <property type="match status" value="1"/>
</dbReference>
<comment type="subcellular location">
    <subcellularLocation>
        <location evidence="1">Cell inner membrane</location>
        <topology evidence="1">Single-pass membrane protein</topology>
    </subcellularLocation>
</comment>
<dbReference type="InterPro" id="IPR043129">
    <property type="entry name" value="ATPase_NBD"/>
</dbReference>
<dbReference type="GO" id="GO:0005886">
    <property type="term" value="C:plasma membrane"/>
    <property type="evidence" value="ECO:0007669"/>
    <property type="project" value="UniProtKB-SubCell"/>
</dbReference>
<evidence type="ECO:0000256" key="1">
    <source>
        <dbReference type="ARBA" id="ARBA00004377"/>
    </source>
</evidence>
<dbReference type="PIRSF" id="PIRSF015761">
    <property type="entry name" value="Protein_L"/>
    <property type="match status" value="1"/>
</dbReference>
<sequence>MASQQLKRHQAVIWLPPRSAGEAVLSSGRPVFHAQIGGDDESERRLVSLEALEGVRQVWLIADARDVALITAPVPPLSGKRLKQALPNVIEEYVLQDPARCLIVPGPVLPDGQRVIGVIDAHWVDAVLMAFKTAGIRVEALWPGQLVLPWEEGKWTVLVSDDSLTVRTGEWSGTGWAAGESESAHRETASALLSGKLMGPPPPRVNVWLGQQEWRSPMKVAAIPSDTKLDFMSVPPVRNAPLDLLAARNAGLKTMLSRIDWRLWKGVGALAGAVLAALVVGINLQWLQMRAEASGLQNAIRARFHDAFPNAAMVDPVLQMRRNINDLRLKSGRPGPDDFVPLLARFAQAVGERGPGTIEALEFREGTMKIRFVDEVGSNDTMREALVQDAARLGLSLTFDNPRDPTARLTPQGGR</sequence>
<comment type="caution">
    <text evidence="13">The sequence shown here is derived from an EMBL/GenBank/DDBJ whole genome shotgun (WGS) entry which is preliminary data.</text>
</comment>
<dbReference type="STRING" id="887898.HMPREF0551_1155"/>
<evidence type="ECO:0000256" key="2">
    <source>
        <dbReference type="ARBA" id="ARBA00005318"/>
    </source>
</evidence>
<dbReference type="Gene3D" id="3.30.420.380">
    <property type="match status" value="1"/>
</dbReference>
<keyword evidence="14" id="KW-1185">Reference proteome</keyword>
<dbReference type="NCBIfam" id="TIGR01709">
    <property type="entry name" value="typeII_sec_gspL"/>
    <property type="match status" value="1"/>
</dbReference>
<dbReference type="GO" id="GO:0009276">
    <property type="term" value="C:Gram-negative-bacterium-type cell wall"/>
    <property type="evidence" value="ECO:0007669"/>
    <property type="project" value="InterPro"/>
</dbReference>
<dbReference type="GO" id="GO:0015627">
    <property type="term" value="C:type II protein secretion system complex"/>
    <property type="evidence" value="ECO:0007669"/>
    <property type="project" value="InterPro"/>
</dbReference>
<dbReference type="SUPFAM" id="SSF53067">
    <property type="entry name" value="Actin-like ATPase domain"/>
    <property type="match status" value="1"/>
</dbReference>
<name>E7RWU3_9BURK</name>